<feature type="region of interest" description="Disordered" evidence="4">
    <location>
        <begin position="1"/>
        <end position="36"/>
    </location>
</feature>
<dbReference type="GO" id="GO:0006364">
    <property type="term" value="P:rRNA processing"/>
    <property type="evidence" value="ECO:0007669"/>
    <property type="project" value="InterPro"/>
</dbReference>
<evidence type="ECO:0000256" key="1">
    <source>
        <dbReference type="ARBA" id="ARBA00004604"/>
    </source>
</evidence>
<feature type="non-terminal residue" evidence="5">
    <location>
        <position position="1"/>
    </location>
</feature>
<gene>
    <name evidence="5" type="ORF">M422DRAFT_262278</name>
</gene>
<dbReference type="Pfam" id="PF04615">
    <property type="entry name" value="Utp14"/>
    <property type="match status" value="1"/>
</dbReference>
<dbReference type="Proteomes" id="UP000054279">
    <property type="component" value="Unassembled WGS sequence"/>
</dbReference>
<dbReference type="PANTHER" id="PTHR14150:SF12">
    <property type="entry name" value="U3 SMALL NUCLEOLAR RNA-ASSOCIATED PROTEIN 14 HOMOLOG A"/>
    <property type="match status" value="1"/>
</dbReference>
<reference evidence="5 6" key="1">
    <citation type="submission" date="2014-06" db="EMBL/GenBank/DDBJ databases">
        <title>Evolutionary Origins and Diversification of the Mycorrhizal Mutualists.</title>
        <authorList>
            <consortium name="DOE Joint Genome Institute"/>
            <consortium name="Mycorrhizal Genomics Consortium"/>
            <person name="Kohler A."/>
            <person name="Kuo A."/>
            <person name="Nagy L.G."/>
            <person name="Floudas D."/>
            <person name="Copeland A."/>
            <person name="Barry K.W."/>
            <person name="Cichocki N."/>
            <person name="Veneault-Fourrey C."/>
            <person name="LaButti K."/>
            <person name="Lindquist E.A."/>
            <person name="Lipzen A."/>
            <person name="Lundell T."/>
            <person name="Morin E."/>
            <person name="Murat C."/>
            <person name="Riley R."/>
            <person name="Ohm R."/>
            <person name="Sun H."/>
            <person name="Tunlid A."/>
            <person name="Henrissat B."/>
            <person name="Grigoriev I.V."/>
            <person name="Hibbett D.S."/>
            <person name="Martin F."/>
        </authorList>
    </citation>
    <scope>NUCLEOTIDE SEQUENCE [LARGE SCALE GENOMIC DNA]</scope>
    <source>
        <strain evidence="5 6">SS14</strain>
    </source>
</reference>
<sequence>GSWGGRGVKRNPTAKKVIKKVAGIDPTARADHGKPHVIISEKKDKKAAKYLVKDLPYPYTSKAQFERSMEVPIGTEWNTRVGFQRATLPRVVKKMGAVIDPLEKLF</sequence>
<evidence type="ECO:0000256" key="3">
    <source>
        <dbReference type="ARBA" id="ARBA00023242"/>
    </source>
</evidence>
<protein>
    <submittedName>
        <fullName evidence="5">Uncharacterized protein</fullName>
    </submittedName>
</protein>
<organism evidence="5 6">
    <name type="scientific">Sphaerobolus stellatus (strain SS14)</name>
    <dbReference type="NCBI Taxonomy" id="990650"/>
    <lineage>
        <taxon>Eukaryota</taxon>
        <taxon>Fungi</taxon>
        <taxon>Dikarya</taxon>
        <taxon>Basidiomycota</taxon>
        <taxon>Agaricomycotina</taxon>
        <taxon>Agaricomycetes</taxon>
        <taxon>Phallomycetidae</taxon>
        <taxon>Geastrales</taxon>
        <taxon>Sphaerobolaceae</taxon>
        <taxon>Sphaerobolus</taxon>
    </lineage>
</organism>
<evidence type="ECO:0000313" key="6">
    <source>
        <dbReference type="Proteomes" id="UP000054279"/>
    </source>
</evidence>
<keyword evidence="2" id="KW-0597">Phosphoprotein</keyword>
<comment type="subcellular location">
    <subcellularLocation>
        <location evidence="1">Nucleus</location>
        <location evidence="1">Nucleolus</location>
    </subcellularLocation>
</comment>
<keyword evidence="3" id="KW-0539">Nucleus</keyword>
<accession>A0A0C9UKV2</accession>
<dbReference type="EMBL" id="KN837188">
    <property type="protein sequence ID" value="KIJ35494.1"/>
    <property type="molecule type" value="Genomic_DNA"/>
</dbReference>
<evidence type="ECO:0000256" key="4">
    <source>
        <dbReference type="SAM" id="MobiDB-lite"/>
    </source>
</evidence>
<feature type="compositionally biased region" description="Basic residues" evidence="4">
    <location>
        <begin position="7"/>
        <end position="19"/>
    </location>
</feature>
<dbReference type="OrthoDB" id="277439at2759"/>
<dbReference type="HOGENOM" id="CLU_2229668_0_0_1"/>
<dbReference type="InterPro" id="IPR006709">
    <property type="entry name" value="SSU_processome_Utp14"/>
</dbReference>
<dbReference type="GO" id="GO:0032040">
    <property type="term" value="C:small-subunit processome"/>
    <property type="evidence" value="ECO:0007669"/>
    <property type="project" value="InterPro"/>
</dbReference>
<evidence type="ECO:0000256" key="2">
    <source>
        <dbReference type="ARBA" id="ARBA00022553"/>
    </source>
</evidence>
<name>A0A0C9UKV2_SPHS4</name>
<keyword evidence="6" id="KW-1185">Reference proteome</keyword>
<dbReference type="PANTHER" id="PTHR14150">
    <property type="entry name" value="U3 SMALL NUCLEOLAR RNA-ASSOCIATED PROTEIN 14"/>
    <property type="match status" value="1"/>
</dbReference>
<proteinExistence type="predicted"/>
<evidence type="ECO:0000313" key="5">
    <source>
        <dbReference type="EMBL" id="KIJ35494.1"/>
    </source>
</evidence>
<dbReference type="AlphaFoldDB" id="A0A0C9UKV2"/>